<dbReference type="PANTHER" id="PTHR33048">
    <property type="entry name" value="PTH11-LIKE INTEGRAL MEMBRANE PROTEIN (AFU_ORTHOLOGUE AFUA_5G11245)"/>
    <property type="match status" value="1"/>
</dbReference>
<feature type="transmembrane region" description="Helical" evidence="7">
    <location>
        <begin position="250"/>
        <end position="270"/>
    </location>
</feature>
<gene>
    <name evidence="9" type="ORF">Cob_v011354</name>
</gene>
<dbReference type="OrthoDB" id="5429740at2759"/>
<keyword evidence="4 7" id="KW-0472">Membrane</keyword>
<evidence type="ECO:0000256" key="6">
    <source>
        <dbReference type="SAM" id="MobiDB-lite"/>
    </source>
</evidence>
<evidence type="ECO:0000256" key="2">
    <source>
        <dbReference type="ARBA" id="ARBA00022692"/>
    </source>
</evidence>
<evidence type="ECO:0000256" key="7">
    <source>
        <dbReference type="SAM" id="Phobius"/>
    </source>
</evidence>
<accession>A0A484FC89</accession>
<feature type="transmembrane region" description="Helical" evidence="7">
    <location>
        <begin position="130"/>
        <end position="152"/>
    </location>
</feature>
<sequence length="392" mass="43421">MSGPPEDSEAWKAQDKGPIILSVCWSVTAVSSLFVLGRILAGYQRGKFHWDDWFVMLAQFFSYASTAFSTMAIRYGNGKHMKLLSTEQQEDAIFWTTVAFCPGILSFGLPKLAVVSLLTRLMNPSRYHRYFLWFIGVFCQVVLLITAALLLTRCNPPNSLWDFSVAGTCFSANILVGFCIFAGSLSAFVDVYLAVYPSVVLFNLQMTLKKKVALSWALGIGVISGVVAIYKTTRIPSLGSADFSYDTSDLVIWTVVEGSTIIIASSIPIMRPLLEVILKRNPFSSAKGSKSTPQYCDFSGPHCKTIGSRIELSHRKRKSRPKDDLNFTIDDGDSQENILESSKNMAASTKTSASNDGQQSPRVAGKIVRTDEVNVVYETRDQTKDTNSSRRW</sequence>
<feature type="region of interest" description="Disordered" evidence="6">
    <location>
        <begin position="312"/>
        <end position="368"/>
    </location>
</feature>
<evidence type="ECO:0000313" key="9">
    <source>
        <dbReference type="EMBL" id="TDZ15564.1"/>
    </source>
</evidence>
<reference evidence="10" key="1">
    <citation type="journal article" date="2013" name="New Phytol.">
        <title>Comparative genomic and transcriptomic analyses reveal the hemibiotrophic stage shift of Colletotrichum fungi.</title>
        <authorList>
            <person name="Gan P."/>
            <person name="Ikeda K."/>
            <person name="Irieda H."/>
            <person name="Narusaka M."/>
            <person name="O'Connell R.J."/>
            <person name="Narusaka Y."/>
            <person name="Takano Y."/>
            <person name="Kubo Y."/>
            <person name="Shirasu K."/>
        </authorList>
    </citation>
    <scope>NUCLEOTIDE SEQUENCE [LARGE SCALE GENOMIC DNA]</scope>
    <source>
        <strain evidence="10">104-T / ATCC 96160 / CBS 514.97 / LARS 414 / MAFF 240422</strain>
    </source>
</reference>
<reference evidence="10" key="2">
    <citation type="journal article" date="2019" name="Mol. Plant Microbe Interact.">
        <title>Genome sequence resources for four phytopathogenic fungi from the Colletotrichum orbiculare species complex.</title>
        <authorList>
            <person name="Gan P."/>
            <person name="Tsushima A."/>
            <person name="Narusaka M."/>
            <person name="Narusaka Y."/>
            <person name="Takano Y."/>
            <person name="Kubo Y."/>
            <person name="Shirasu K."/>
        </authorList>
    </citation>
    <scope>GENOME REANNOTATION</scope>
    <source>
        <strain evidence="10">104-T / ATCC 96160 / CBS 514.97 / LARS 414 / MAFF 240422</strain>
    </source>
</reference>
<feature type="transmembrane region" description="Helical" evidence="7">
    <location>
        <begin position="212"/>
        <end position="230"/>
    </location>
</feature>
<dbReference type="AlphaFoldDB" id="A0A484FC89"/>
<evidence type="ECO:0000313" key="10">
    <source>
        <dbReference type="Proteomes" id="UP000014480"/>
    </source>
</evidence>
<evidence type="ECO:0000256" key="5">
    <source>
        <dbReference type="ARBA" id="ARBA00038359"/>
    </source>
</evidence>
<name>A0A484FC89_COLOR</name>
<proteinExistence type="inferred from homology"/>
<dbReference type="Pfam" id="PF20684">
    <property type="entry name" value="Fung_rhodopsin"/>
    <property type="match status" value="1"/>
</dbReference>
<dbReference type="EMBL" id="AMCV02000039">
    <property type="protein sequence ID" value="TDZ15564.1"/>
    <property type="molecule type" value="Genomic_DNA"/>
</dbReference>
<protein>
    <recommendedName>
        <fullName evidence="8">Rhodopsin domain-containing protein</fullName>
    </recommendedName>
</protein>
<feature type="transmembrane region" description="Helical" evidence="7">
    <location>
        <begin position="53"/>
        <end position="73"/>
    </location>
</feature>
<evidence type="ECO:0000256" key="1">
    <source>
        <dbReference type="ARBA" id="ARBA00004141"/>
    </source>
</evidence>
<feature type="transmembrane region" description="Helical" evidence="7">
    <location>
        <begin position="172"/>
        <end position="200"/>
    </location>
</feature>
<keyword evidence="2 7" id="KW-0812">Transmembrane</keyword>
<dbReference type="InterPro" id="IPR049326">
    <property type="entry name" value="Rhodopsin_dom_fungi"/>
</dbReference>
<comment type="subcellular location">
    <subcellularLocation>
        <location evidence="1">Membrane</location>
        <topology evidence="1">Multi-pass membrane protein</topology>
    </subcellularLocation>
</comment>
<dbReference type="PANTHER" id="PTHR33048:SF155">
    <property type="entry name" value="INTEGRAL MEMBRANE PROTEIN"/>
    <property type="match status" value="1"/>
</dbReference>
<keyword evidence="10" id="KW-1185">Reference proteome</keyword>
<comment type="similarity">
    <text evidence="5">Belongs to the SAT4 family.</text>
</comment>
<comment type="caution">
    <text evidence="9">The sequence shown here is derived from an EMBL/GenBank/DDBJ whole genome shotgun (WGS) entry which is preliminary data.</text>
</comment>
<organism evidence="9 10">
    <name type="scientific">Colletotrichum orbiculare (strain 104-T / ATCC 96160 / CBS 514.97 / LARS 414 / MAFF 240422)</name>
    <name type="common">Cucumber anthracnose fungus</name>
    <name type="synonym">Colletotrichum lagenarium</name>
    <dbReference type="NCBI Taxonomy" id="1213857"/>
    <lineage>
        <taxon>Eukaryota</taxon>
        <taxon>Fungi</taxon>
        <taxon>Dikarya</taxon>
        <taxon>Ascomycota</taxon>
        <taxon>Pezizomycotina</taxon>
        <taxon>Sordariomycetes</taxon>
        <taxon>Hypocreomycetidae</taxon>
        <taxon>Glomerellales</taxon>
        <taxon>Glomerellaceae</taxon>
        <taxon>Colletotrichum</taxon>
        <taxon>Colletotrichum orbiculare species complex</taxon>
    </lineage>
</organism>
<evidence type="ECO:0000259" key="8">
    <source>
        <dbReference type="Pfam" id="PF20684"/>
    </source>
</evidence>
<feature type="domain" description="Rhodopsin" evidence="8">
    <location>
        <begin position="43"/>
        <end position="275"/>
    </location>
</feature>
<dbReference type="GO" id="GO:0016020">
    <property type="term" value="C:membrane"/>
    <property type="evidence" value="ECO:0007669"/>
    <property type="project" value="UniProtKB-SubCell"/>
</dbReference>
<feature type="transmembrane region" description="Helical" evidence="7">
    <location>
        <begin position="93"/>
        <end position="118"/>
    </location>
</feature>
<evidence type="ECO:0000256" key="3">
    <source>
        <dbReference type="ARBA" id="ARBA00022989"/>
    </source>
</evidence>
<dbReference type="InterPro" id="IPR052337">
    <property type="entry name" value="SAT4-like"/>
</dbReference>
<dbReference type="Proteomes" id="UP000014480">
    <property type="component" value="Unassembled WGS sequence"/>
</dbReference>
<keyword evidence="3 7" id="KW-1133">Transmembrane helix</keyword>
<feature type="compositionally biased region" description="Polar residues" evidence="6">
    <location>
        <begin position="335"/>
        <end position="361"/>
    </location>
</feature>
<evidence type="ECO:0000256" key="4">
    <source>
        <dbReference type="ARBA" id="ARBA00023136"/>
    </source>
</evidence>
<dbReference type="STRING" id="1213857.A0A484FC89"/>
<feature type="transmembrane region" description="Helical" evidence="7">
    <location>
        <begin position="20"/>
        <end position="41"/>
    </location>
</feature>